<dbReference type="Pfam" id="PF17921">
    <property type="entry name" value="Integrase_H2C2"/>
    <property type="match status" value="1"/>
</dbReference>
<dbReference type="InterPro" id="IPR000477">
    <property type="entry name" value="RT_dom"/>
</dbReference>
<name>A0A914ICE1_GLORO</name>
<dbReference type="SUPFAM" id="SSF53098">
    <property type="entry name" value="Ribonuclease H-like"/>
    <property type="match status" value="1"/>
</dbReference>
<evidence type="ECO:0000256" key="12">
    <source>
        <dbReference type="ARBA" id="ARBA00022918"/>
    </source>
</evidence>
<evidence type="ECO:0000256" key="1">
    <source>
        <dbReference type="ARBA" id="ARBA00012493"/>
    </source>
</evidence>
<dbReference type="PANTHER" id="PTHR37984:SF5">
    <property type="entry name" value="PROTEIN NYNRIN-LIKE"/>
    <property type="match status" value="1"/>
</dbReference>
<dbReference type="EC" id="2.7.7.49" evidence="1"/>
<dbReference type="CDD" id="cd01647">
    <property type="entry name" value="RT_LTR"/>
    <property type="match status" value="1"/>
</dbReference>
<dbReference type="Pfam" id="PF17919">
    <property type="entry name" value="RT_RNaseH_2"/>
    <property type="match status" value="1"/>
</dbReference>
<dbReference type="InterPro" id="IPR041577">
    <property type="entry name" value="RT_RNaseH_2"/>
</dbReference>
<keyword evidence="13" id="KW-0238">DNA-binding</keyword>
<keyword evidence="5" id="KW-0540">Nuclease</keyword>
<dbReference type="InterPro" id="IPR036397">
    <property type="entry name" value="RNaseH_sf"/>
</dbReference>
<dbReference type="GO" id="GO:0004519">
    <property type="term" value="F:endonuclease activity"/>
    <property type="evidence" value="ECO:0007669"/>
    <property type="project" value="UniProtKB-KW"/>
</dbReference>
<dbReference type="GO" id="GO:0042575">
    <property type="term" value="C:DNA polymerase complex"/>
    <property type="evidence" value="ECO:0007669"/>
    <property type="project" value="UniProtKB-ARBA"/>
</dbReference>
<dbReference type="GO" id="GO:0003723">
    <property type="term" value="F:RNA binding"/>
    <property type="evidence" value="ECO:0007669"/>
    <property type="project" value="UniProtKB-KW"/>
</dbReference>
<dbReference type="PROSITE" id="PS00141">
    <property type="entry name" value="ASP_PROTEASE"/>
    <property type="match status" value="1"/>
</dbReference>
<protein>
    <recommendedName>
        <fullName evidence="1">RNA-directed DNA polymerase</fullName>
        <ecNumber evidence="1">2.7.7.49</ecNumber>
    </recommendedName>
</protein>
<keyword evidence="12" id="KW-0695">RNA-directed DNA polymerase</keyword>
<evidence type="ECO:0000313" key="22">
    <source>
        <dbReference type="WBParaSite" id="Gr19_v10_g9318.t1"/>
    </source>
</evidence>
<dbReference type="Gene3D" id="1.10.10.60">
    <property type="entry name" value="Homeodomain-like"/>
    <property type="match status" value="1"/>
</dbReference>
<dbReference type="InterPro" id="IPR001969">
    <property type="entry name" value="Aspartic_peptidase_AS"/>
</dbReference>
<dbReference type="FunFam" id="1.10.340.70:FF:000003">
    <property type="entry name" value="Protein CBG25708"/>
    <property type="match status" value="1"/>
</dbReference>
<dbReference type="Gene3D" id="4.10.60.10">
    <property type="entry name" value="Zinc finger, CCHC-type"/>
    <property type="match status" value="1"/>
</dbReference>
<keyword evidence="3" id="KW-0808">Transferase</keyword>
<dbReference type="PROSITE" id="PS50175">
    <property type="entry name" value="ASP_PROT_RETROV"/>
    <property type="match status" value="1"/>
</dbReference>
<evidence type="ECO:0000256" key="16">
    <source>
        <dbReference type="SAM" id="MobiDB-lite"/>
    </source>
</evidence>
<feature type="compositionally biased region" description="Basic and acidic residues" evidence="16">
    <location>
        <begin position="1857"/>
        <end position="1866"/>
    </location>
</feature>
<dbReference type="Pfam" id="PF23309">
    <property type="entry name" value="DUF7083"/>
    <property type="match status" value="1"/>
</dbReference>
<evidence type="ECO:0000259" key="19">
    <source>
        <dbReference type="PROSITE" id="PS50878"/>
    </source>
</evidence>
<evidence type="ECO:0000313" key="21">
    <source>
        <dbReference type="Proteomes" id="UP000887572"/>
    </source>
</evidence>
<dbReference type="WBParaSite" id="Gr19_v10_g9318.t1">
    <property type="protein sequence ID" value="Gr19_v10_g9318.t1"/>
    <property type="gene ID" value="Gr19_v10_g9318"/>
</dbReference>
<dbReference type="FunFam" id="3.10.20.370:FF:000001">
    <property type="entry name" value="Retrovirus-related Pol polyprotein from transposon 17.6-like protein"/>
    <property type="match status" value="1"/>
</dbReference>
<accession>A0A914ICE1</accession>
<dbReference type="SUPFAM" id="SSF50630">
    <property type="entry name" value="Acid proteases"/>
    <property type="match status" value="1"/>
</dbReference>
<keyword evidence="9" id="KW-0460">Magnesium</keyword>
<dbReference type="Gene3D" id="2.40.70.10">
    <property type="entry name" value="Acid Proteases"/>
    <property type="match status" value="1"/>
</dbReference>
<feature type="region of interest" description="Disordered" evidence="16">
    <location>
        <begin position="1390"/>
        <end position="1427"/>
    </location>
</feature>
<evidence type="ECO:0000256" key="5">
    <source>
        <dbReference type="ARBA" id="ARBA00022722"/>
    </source>
</evidence>
<proteinExistence type="predicted"/>
<dbReference type="GO" id="GO:0004190">
    <property type="term" value="F:aspartic-type endopeptidase activity"/>
    <property type="evidence" value="ECO:0007669"/>
    <property type="project" value="UniProtKB-KW"/>
</dbReference>
<organism evidence="21 22">
    <name type="scientific">Globodera rostochiensis</name>
    <name type="common">Golden nematode worm</name>
    <name type="synonym">Heterodera rostochiensis</name>
    <dbReference type="NCBI Taxonomy" id="31243"/>
    <lineage>
        <taxon>Eukaryota</taxon>
        <taxon>Metazoa</taxon>
        <taxon>Ecdysozoa</taxon>
        <taxon>Nematoda</taxon>
        <taxon>Chromadorea</taxon>
        <taxon>Rhabditida</taxon>
        <taxon>Tylenchina</taxon>
        <taxon>Tylenchomorpha</taxon>
        <taxon>Tylenchoidea</taxon>
        <taxon>Heteroderidae</taxon>
        <taxon>Heteroderinae</taxon>
        <taxon>Globodera</taxon>
    </lineage>
</organism>
<evidence type="ECO:0000256" key="15">
    <source>
        <dbReference type="PROSITE-ProRule" id="PRU00047"/>
    </source>
</evidence>
<evidence type="ECO:0000256" key="10">
    <source>
        <dbReference type="ARBA" id="ARBA00022884"/>
    </source>
</evidence>
<reference evidence="22" key="1">
    <citation type="submission" date="2022-11" db="UniProtKB">
        <authorList>
            <consortium name="WormBaseParasite"/>
        </authorList>
    </citation>
    <scope>IDENTIFICATION</scope>
</reference>
<dbReference type="InterPro" id="IPR055510">
    <property type="entry name" value="DUF7083"/>
</dbReference>
<sequence>MTDAIMQQLTQVLQQMLTNQQQNVPPIASVQPLPSLPNVECFEPAEDRSIADWLDRFNFALDCAAPQLADDKKVKLLMTKLSEAAFGQYSKSCLPKKVTEFTFTKTEEHLKAAFGRPQSIWIDRYECLRASRNEDENFRAFINRHKRLLRDFEFRKLNEEQFSCLMLLTALKAPKEAELRKRILSKLAADGDRVKYDGVVEDLQMYQSTIAEAKVIEQPASSKNLFAVRRKPFPVQKGSATQSPTQRVCWRCGKSSHPPVECPHTKTVCRKCNKVGHVEAQCARHQEWLNRNKGSKNTGKRACTLRMGGVLVNVLNQPTKLIEVPVSVNGSDVNFLLDSGAEVTVLNEETHCLIGTPRLSRCNEQAKYHDGTSCKLLGRGEATFKFGGTAKRGQFYVSKKGSLNLLGIEMLDAFGLLDDARKKVATALQLNTVKKEASEEKSLTGLKAKFPDVFCTGLGHCTKAKATLTLKADATPVYCRPRPAPYNTKLVVDAELDRLQAMKVIRPVEHSRWAAPIVVVKKANGSTRVCADFSTGLNNALLLHQHPLPIPKDIFATLNGGRIFSQIDLRDAYLQIDLDDSSKEMCTIATHRGNFQYQRLPFGVKSAPGIFQSIMDSMLAGCAFAVAYLDDVIVVSRSPEEHTKHLEMVFARIANFGFRVKAEKCSFFQKQIKYLGFIVDKDGRRPDPAKVQAIAEMPVPTNLSTLRSFLGMVNHYQQFVKNMRFIRQPLDNLLKQESVWEWSKECQEAFEKVIRILQSDRLLTHYDPLKEIIVSADASEHGIGAVISHRFEDGRLRAIAHASHSLSPAQKNYAQIEKEGLALVFAVQKFHKYLFGRHFILQTDHKPLLTIFSNKKGIKPCTANRLQRWAITLLGYDFEIEYQRTLEFGQADALSRLIAKTPTPEDEYIVATIVESADLETLKAVIKHFPVTSEELVKAVEQDQTFQNVMKFIRTQWPNTKEMSKDIVPFHRRRVALSIENRCLMYADRVVIPAALQKEVLQQLHEGHPGIRRMKNLARQYVYWPGMDQQIEDLVRSCTPCASEAKAPVKTLLQSWPKSDGPWKRVHMDYAGPFFGKMYLLFIDSYSKWPEVFEMKSTGSAATIDKLRYLCSRHGLPETLVTDNGTQFTSKEFKEFTTQNGITHLCSAPYNPMSNGQAERFVDTFKRTCRKLKGEEVVNRLDTFLTTYRITPNDSLPEGKSPAEMFLQRKFRTTFDLLRPKRRPIVVRDEEMEKRFNRRHGAKPRSFDVDAKVFARHRLSQPWRAGHIVSRKGVMYEVRFQDGKLGRFHANQLWDRTADDKEEDPLDVFNDAFGLALLPAEDQNLGELADPPMEEAAPIASPAPPVEPNNGAVVPAAPERQQNIALNKTVKEEKVEKRVKSEFMEFDRISDKEEYNNGEHGKEQSTDSYSLLDNSNLKESSSKPQKACRAKGMSCNMEKIAQKLGVSYRTIYNWKNEFGAPKKQKNHTDVEKVELLKKFHKIKKENPQLLKYEIAQMLNIHIKSLNRWERESRGLLEPGIKKIYSEEENVENRVKSEFMEFNRISDKEEFNNGEHGKEQSTDSYSIFDNLKETSSKSKGIKKKYSEVEKQEIIAEFDHLKKEFKIRAKGMSYNMKKFEEKIAQKLGVSYRTIYNWKNEFGAPKKQKNYTDAEKVELLKNFYKIKKENSQLRKDEIAQMLNIHIKSLNRWERKSKGLEPGIKKIYLEAEKQEKVAEFDELKKEFIIRAKGMSYDMKKVDEKIARTFGVSRSTINNWKKKFGVTKTLKNYTNAEKAELMKNFNKIKKENPQLRKEEIAQMLNIHTTTLNRWERESKGLEPEFDQFSKERQQNIAFVKEENVEKRVKSEFMEFDRISDKEEFDNGKDGEEQSTDSLFDNSNLKERSSKSQKGIKKNYSEVEKQEIIAKFDQLKKEFKIRAKGMSYNMNKIEEKISRTFFGVSRSTINNWKKKFGITKTQKKHTDAEKAELLRNFYKIKKENPQLPKDKIAQMLNIHIQTLNYWERKSKGLEPGIKKIYSEVEKQEIIAEFDELKKEFKIRAKGMSYDMKKIDEKIAQKLEVAIRTIYNWKNEFGAPKNRKNYTDAEKVELLKNFYKIKKETPQLHNFEIAQMLNIHIKTLNCWERKSKGFEPGIKKIYSEVEKQEIIAETIYYWKKKFGIKNNCSEVEKQEIIAEFDN</sequence>
<keyword evidence="7" id="KW-0255">Endonuclease</keyword>
<feature type="domain" description="Integrase catalytic" evidence="20">
    <location>
        <begin position="1058"/>
        <end position="1210"/>
    </location>
</feature>
<keyword evidence="15" id="KW-0479">Metal-binding</keyword>
<evidence type="ECO:0000259" key="18">
    <source>
        <dbReference type="PROSITE" id="PS50175"/>
    </source>
</evidence>
<evidence type="ECO:0000256" key="4">
    <source>
        <dbReference type="ARBA" id="ARBA00022695"/>
    </source>
</evidence>
<dbReference type="PANTHER" id="PTHR37984">
    <property type="entry name" value="PROTEIN CBG26694"/>
    <property type="match status" value="1"/>
</dbReference>
<keyword evidence="6" id="KW-0064">Aspartyl protease</keyword>
<dbReference type="FunFam" id="3.30.420.10:FF:000063">
    <property type="entry name" value="Retrovirus-related Pol polyprotein from transposon 297-like Protein"/>
    <property type="match status" value="1"/>
</dbReference>
<evidence type="ECO:0000256" key="2">
    <source>
        <dbReference type="ARBA" id="ARBA00022670"/>
    </source>
</evidence>
<dbReference type="GO" id="GO:0015074">
    <property type="term" value="P:DNA integration"/>
    <property type="evidence" value="ECO:0007669"/>
    <property type="project" value="UniProtKB-KW"/>
</dbReference>
<dbReference type="Pfam" id="PF13650">
    <property type="entry name" value="Asp_protease_2"/>
    <property type="match status" value="1"/>
</dbReference>
<dbReference type="InterPro" id="IPR012337">
    <property type="entry name" value="RNaseH-like_sf"/>
</dbReference>
<evidence type="ECO:0000256" key="11">
    <source>
        <dbReference type="ARBA" id="ARBA00022908"/>
    </source>
</evidence>
<dbReference type="PROSITE" id="PS50158">
    <property type="entry name" value="ZF_CCHC"/>
    <property type="match status" value="1"/>
</dbReference>
<dbReference type="Pfam" id="PF00078">
    <property type="entry name" value="RVT_1"/>
    <property type="match status" value="1"/>
</dbReference>
<evidence type="ECO:0000256" key="14">
    <source>
        <dbReference type="ARBA" id="ARBA00023268"/>
    </source>
</evidence>
<dbReference type="GO" id="GO:0019899">
    <property type="term" value="F:enzyme binding"/>
    <property type="evidence" value="ECO:0007669"/>
    <property type="project" value="UniProtKB-ARBA"/>
</dbReference>
<dbReference type="GO" id="GO:0003677">
    <property type="term" value="F:DNA binding"/>
    <property type="evidence" value="ECO:0007669"/>
    <property type="project" value="UniProtKB-KW"/>
</dbReference>
<dbReference type="PROSITE" id="PS50878">
    <property type="entry name" value="RT_POL"/>
    <property type="match status" value="1"/>
</dbReference>
<dbReference type="GO" id="GO:0006508">
    <property type="term" value="P:proteolysis"/>
    <property type="evidence" value="ECO:0007669"/>
    <property type="project" value="UniProtKB-KW"/>
</dbReference>
<dbReference type="Gene3D" id="1.10.340.70">
    <property type="match status" value="1"/>
</dbReference>
<evidence type="ECO:0000256" key="13">
    <source>
        <dbReference type="ARBA" id="ARBA00023125"/>
    </source>
</evidence>
<dbReference type="GO" id="GO:0003964">
    <property type="term" value="F:RNA-directed DNA polymerase activity"/>
    <property type="evidence" value="ECO:0007669"/>
    <property type="project" value="UniProtKB-KW"/>
</dbReference>
<dbReference type="Pfam" id="PF00665">
    <property type="entry name" value="rve"/>
    <property type="match status" value="1"/>
</dbReference>
<keyword evidence="15" id="KW-0862">Zinc</keyword>
<feature type="region of interest" description="Disordered" evidence="16">
    <location>
        <begin position="1857"/>
        <end position="1891"/>
    </location>
</feature>
<dbReference type="InterPro" id="IPR021109">
    <property type="entry name" value="Peptidase_aspartic_dom_sf"/>
</dbReference>
<dbReference type="InterPro" id="IPR041588">
    <property type="entry name" value="Integrase_H2C2"/>
</dbReference>
<evidence type="ECO:0000259" key="17">
    <source>
        <dbReference type="PROSITE" id="PS50158"/>
    </source>
</evidence>
<keyword evidence="4" id="KW-0548">Nucleotidyltransferase</keyword>
<dbReference type="CDD" id="cd09274">
    <property type="entry name" value="RNase_HI_RT_Ty3"/>
    <property type="match status" value="1"/>
</dbReference>
<evidence type="ECO:0000256" key="3">
    <source>
        <dbReference type="ARBA" id="ARBA00022679"/>
    </source>
</evidence>
<dbReference type="SUPFAM" id="SSF57756">
    <property type="entry name" value="Retrovirus zinc finger-like domains"/>
    <property type="match status" value="1"/>
</dbReference>
<feature type="compositionally biased region" description="Basic and acidic residues" evidence="16">
    <location>
        <begin position="1390"/>
        <end position="1405"/>
    </location>
</feature>
<dbReference type="InterPro" id="IPR001995">
    <property type="entry name" value="Peptidase_A2_cat"/>
</dbReference>
<dbReference type="InterPro" id="IPR001878">
    <property type="entry name" value="Znf_CCHC"/>
</dbReference>
<dbReference type="PROSITE" id="PS50994">
    <property type="entry name" value="INTEGRASE"/>
    <property type="match status" value="1"/>
</dbReference>
<keyword evidence="2" id="KW-0645">Protease</keyword>
<evidence type="ECO:0000256" key="9">
    <source>
        <dbReference type="ARBA" id="ARBA00022842"/>
    </source>
</evidence>
<dbReference type="Proteomes" id="UP000887572">
    <property type="component" value="Unplaced"/>
</dbReference>
<keyword evidence="14" id="KW-0511">Multifunctional enzyme</keyword>
<feature type="domain" description="CCHC-type" evidence="17">
    <location>
        <begin position="249"/>
        <end position="263"/>
    </location>
</feature>
<keyword evidence="10" id="KW-0694">RNA-binding</keyword>
<keyword evidence="15" id="KW-0863">Zinc-finger</keyword>
<feature type="domain" description="Reverse transcriptase" evidence="19">
    <location>
        <begin position="501"/>
        <end position="679"/>
    </location>
</feature>
<dbReference type="InterPro" id="IPR050951">
    <property type="entry name" value="Retrovirus_Pol_polyprotein"/>
</dbReference>
<dbReference type="GO" id="GO:0008270">
    <property type="term" value="F:zinc ion binding"/>
    <property type="evidence" value="ECO:0007669"/>
    <property type="project" value="UniProtKB-KW"/>
</dbReference>
<dbReference type="Gene3D" id="3.30.70.270">
    <property type="match status" value="2"/>
</dbReference>
<evidence type="ECO:0000256" key="6">
    <source>
        <dbReference type="ARBA" id="ARBA00022750"/>
    </source>
</evidence>
<dbReference type="InterPro" id="IPR001584">
    <property type="entry name" value="Integrase_cat-core"/>
</dbReference>
<dbReference type="Gene3D" id="3.10.10.10">
    <property type="entry name" value="HIV Type 1 Reverse Transcriptase, subunit A, domain 1"/>
    <property type="match status" value="1"/>
</dbReference>
<dbReference type="InterPro" id="IPR036875">
    <property type="entry name" value="Znf_CCHC_sf"/>
</dbReference>
<evidence type="ECO:0000259" key="20">
    <source>
        <dbReference type="PROSITE" id="PS50994"/>
    </source>
</evidence>
<evidence type="ECO:0000256" key="7">
    <source>
        <dbReference type="ARBA" id="ARBA00022759"/>
    </source>
</evidence>
<dbReference type="SUPFAM" id="SSF56672">
    <property type="entry name" value="DNA/RNA polymerases"/>
    <property type="match status" value="1"/>
</dbReference>
<keyword evidence="11" id="KW-0229">DNA integration</keyword>
<dbReference type="FunFam" id="3.30.70.270:FF:000020">
    <property type="entry name" value="Transposon Tf2-6 polyprotein-like Protein"/>
    <property type="match status" value="1"/>
</dbReference>
<keyword evidence="21" id="KW-1185">Reference proteome</keyword>
<dbReference type="SMART" id="SM00343">
    <property type="entry name" value="ZnF_C2HC"/>
    <property type="match status" value="2"/>
</dbReference>
<keyword evidence="8" id="KW-0378">Hydrolase</keyword>
<feature type="domain" description="Peptidase A2" evidence="18">
    <location>
        <begin position="333"/>
        <end position="348"/>
    </location>
</feature>
<dbReference type="Gene3D" id="3.30.420.10">
    <property type="entry name" value="Ribonuclease H-like superfamily/Ribonuclease H"/>
    <property type="match status" value="1"/>
</dbReference>
<dbReference type="InterPro" id="IPR043502">
    <property type="entry name" value="DNA/RNA_pol_sf"/>
</dbReference>
<evidence type="ECO:0000256" key="8">
    <source>
        <dbReference type="ARBA" id="ARBA00022801"/>
    </source>
</evidence>
<dbReference type="InterPro" id="IPR043128">
    <property type="entry name" value="Rev_trsase/Diguanyl_cyclase"/>
</dbReference>
<feature type="compositionally biased region" description="Polar residues" evidence="16">
    <location>
        <begin position="1406"/>
        <end position="1424"/>
    </location>
</feature>